<dbReference type="OrthoDB" id="2081353at2"/>
<evidence type="ECO:0008006" key="3">
    <source>
        <dbReference type="Google" id="ProtNLM"/>
    </source>
</evidence>
<dbReference type="InterPro" id="IPR053745">
    <property type="entry name" value="Viral_Tail_Comp_sf"/>
</dbReference>
<accession>A0A0C7QKM2</accession>
<proteinExistence type="predicted"/>
<sequence length="135" mass="15837">MINSLQKAIYQKLTSKNFTVLDVIEEDAKMPYVKLGNTSLKDRRIRTGEIIHFVTWVLSYFYDGGNKGRKEVNSKYMDIYNSLYEMIYEAAGEYEIIDCKLSENDSNGIEEHYIDENTILYEASISFDFTLQRRN</sequence>
<reference evidence="1 2" key="1">
    <citation type="submission" date="2015-01" db="EMBL/GenBank/DDBJ databases">
        <authorList>
            <person name="Aslett A.Martin."/>
            <person name="De Silva Nishadi"/>
        </authorList>
    </citation>
    <scope>NUCLEOTIDE SEQUENCE [LARGE SCALE GENOMIC DNA]</scope>
    <source>
        <strain evidence="1 2">R28058</strain>
    </source>
</reference>
<name>A0A0C7QKM2_PARSO</name>
<dbReference type="AlphaFoldDB" id="A0A0C7QKM2"/>
<dbReference type="Proteomes" id="UP000049127">
    <property type="component" value="Unassembled WGS sequence"/>
</dbReference>
<evidence type="ECO:0000313" key="2">
    <source>
        <dbReference type="Proteomes" id="UP000049127"/>
    </source>
</evidence>
<dbReference type="Gene3D" id="3.30.2000.30">
    <property type="match status" value="1"/>
</dbReference>
<dbReference type="RefSeq" id="WP_055342150.1">
    <property type="nucleotide sequence ID" value="NZ_CEKZ01000003.1"/>
</dbReference>
<gene>
    <name evidence="1" type="ORF">R28058_18191</name>
</gene>
<organism evidence="1 2">
    <name type="scientific">Paraclostridium sordellii</name>
    <name type="common">Clostridium sordellii</name>
    <dbReference type="NCBI Taxonomy" id="1505"/>
    <lineage>
        <taxon>Bacteria</taxon>
        <taxon>Bacillati</taxon>
        <taxon>Bacillota</taxon>
        <taxon>Clostridia</taxon>
        <taxon>Peptostreptococcales</taxon>
        <taxon>Peptostreptococcaceae</taxon>
        <taxon>Paraclostridium</taxon>
    </lineage>
</organism>
<dbReference type="EMBL" id="CEKZ01000003">
    <property type="protein sequence ID" value="CEQ04086.1"/>
    <property type="molecule type" value="Genomic_DNA"/>
</dbReference>
<protein>
    <recommendedName>
        <fullName evidence="3">Phage protein</fullName>
    </recommendedName>
</protein>
<evidence type="ECO:0000313" key="1">
    <source>
        <dbReference type="EMBL" id="CEQ04086.1"/>
    </source>
</evidence>